<proteinExistence type="predicted"/>
<evidence type="ECO:0000313" key="1">
    <source>
        <dbReference type="EMBL" id="KAI4864654.1"/>
    </source>
</evidence>
<dbReference type="Proteomes" id="UP001497700">
    <property type="component" value="Unassembled WGS sequence"/>
</dbReference>
<protein>
    <submittedName>
        <fullName evidence="1">FAD dependent oxidoreductase</fullName>
    </submittedName>
</protein>
<sequence>MARPYPVPNATIPFWRTELHELDSHRSTAELPEKQDIVIIGAGFAGAALAHYLLKDNPSKPSITILEAREACSGATGRNGGQLRPDLFVGVAERMQARGLETANQVAQFEAANAEAVAALIESEGVACDLRAVTTADAFDDPGDAARMRKLWDTMTAALDCPSLRAVSFHGEPADAERVSGVRGAKVAFTYPAHLLWPYKLVMHLLEGAVRRGVNLQTHTLVHEVSETPDVEGYWEVATSRGAVRGRKVLFATNAYTAGLLPEYDDAIYAARGTVARVVPSSTSSSLSSTSTSSRQTPPQPTLGSCGMPDSYYGARGDADGSLIVGGGGSSYARDRGQWYRNFDDATLIEPAVPYFSGWAGRTLVGWEDGEGGQEKAGRVERVWTGIRGYSADSVPHVGPVPSKPGLYVCAGFHGHGMPNVLLCARGLAAMVRDGDGCAFADTGIPACYETGAARLRKIAEGKAAKAAARARADIYLKY</sequence>
<keyword evidence="2" id="KW-1185">Reference proteome</keyword>
<gene>
    <name evidence="1" type="ORF">F4820DRAFT_328877</name>
</gene>
<reference evidence="1 2" key="1">
    <citation type="journal article" date="2022" name="New Phytol.">
        <title>Ecological generalism drives hyperdiversity of secondary metabolite gene clusters in xylarialean endophytes.</title>
        <authorList>
            <person name="Franco M.E.E."/>
            <person name="Wisecaver J.H."/>
            <person name="Arnold A.E."/>
            <person name="Ju Y.M."/>
            <person name="Slot J.C."/>
            <person name="Ahrendt S."/>
            <person name="Moore L.P."/>
            <person name="Eastman K.E."/>
            <person name="Scott K."/>
            <person name="Konkel Z."/>
            <person name="Mondo S.J."/>
            <person name="Kuo A."/>
            <person name="Hayes R.D."/>
            <person name="Haridas S."/>
            <person name="Andreopoulos B."/>
            <person name="Riley R."/>
            <person name="LaButti K."/>
            <person name="Pangilinan J."/>
            <person name="Lipzen A."/>
            <person name="Amirebrahimi M."/>
            <person name="Yan J."/>
            <person name="Adam C."/>
            <person name="Keymanesh K."/>
            <person name="Ng V."/>
            <person name="Louie K."/>
            <person name="Northen T."/>
            <person name="Drula E."/>
            <person name="Henrissat B."/>
            <person name="Hsieh H.M."/>
            <person name="Youens-Clark K."/>
            <person name="Lutzoni F."/>
            <person name="Miadlikowska J."/>
            <person name="Eastwood D.C."/>
            <person name="Hamelin R.C."/>
            <person name="Grigoriev I.V."/>
            <person name="U'Ren J.M."/>
        </authorList>
    </citation>
    <scope>NUCLEOTIDE SEQUENCE [LARGE SCALE GENOMIC DNA]</scope>
    <source>
        <strain evidence="1 2">CBS 119005</strain>
    </source>
</reference>
<organism evidence="1 2">
    <name type="scientific">Hypoxylon rubiginosum</name>
    <dbReference type="NCBI Taxonomy" id="110542"/>
    <lineage>
        <taxon>Eukaryota</taxon>
        <taxon>Fungi</taxon>
        <taxon>Dikarya</taxon>
        <taxon>Ascomycota</taxon>
        <taxon>Pezizomycotina</taxon>
        <taxon>Sordariomycetes</taxon>
        <taxon>Xylariomycetidae</taxon>
        <taxon>Xylariales</taxon>
        <taxon>Hypoxylaceae</taxon>
        <taxon>Hypoxylon</taxon>
    </lineage>
</organism>
<comment type="caution">
    <text evidence="1">The sequence shown here is derived from an EMBL/GenBank/DDBJ whole genome shotgun (WGS) entry which is preliminary data.</text>
</comment>
<name>A0ACB9YYW6_9PEZI</name>
<evidence type="ECO:0000313" key="2">
    <source>
        <dbReference type="Proteomes" id="UP001497700"/>
    </source>
</evidence>
<dbReference type="EMBL" id="MU393483">
    <property type="protein sequence ID" value="KAI4864654.1"/>
    <property type="molecule type" value="Genomic_DNA"/>
</dbReference>
<accession>A0ACB9YYW6</accession>